<evidence type="ECO:0000256" key="4">
    <source>
        <dbReference type="ARBA" id="ARBA00022695"/>
    </source>
</evidence>
<keyword evidence="4" id="KW-0548">Nucleotidyltransferase</keyword>
<dbReference type="GO" id="GO:0003887">
    <property type="term" value="F:DNA-directed DNA polymerase activity"/>
    <property type="evidence" value="ECO:0007669"/>
    <property type="project" value="UniProtKB-KW"/>
</dbReference>
<evidence type="ECO:0000313" key="11">
    <source>
        <dbReference type="Proteomes" id="UP000232412"/>
    </source>
</evidence>
<keyword evidence="11" id="KW-1185">Reference proteome</keyword>
<dbReference type="OrthoDB" id="3032at2157"/>
<reference evidence="11" key="1">
    <citation type="submission" date="2016-12" db="EMBL/GenBank/DDBJ databases">
        <authorList>
            <person name="Herbold C."/>
        </authorList>
    </citation>
    <scope>NUCLEOTIDE SEQUENCE [LARGE SCALE GENOMIC DNA]</scope>
</reference>
<evidence type="ECO:0000256" key="3">
    <source>
        <dbReference type="ARBA" id="ARBA00022679"/>
    </source>
</evidence>
<dbReference type="InterPro" id="IPR004868">
    <property type="entry name" value="DNA-dir_DNA_pol_B_mt/vir"/>
</dbReference>
<evidence type="ECO:0000256" key="8">
    <source>
        <dbReference type="ARBA" id="ARBA00049244"/>
    </source>
</evidence>
<dbReference type="EMBL" id="FRFC01000004">
    <property type="protein sequence ID" value="SHO47072.1"/>
    <property type="molecule type" value="Genomic_DNA"/>
</dbReference>
<dbReference type="SUPFAM" id="SSF53098">
    <property type="entry name" value="Ribonuclease H-like"/>
    <property type="match status" value="1"/>
</dbReference>
<evidence type="ECO:0000256" key="7">
    <source>
        <dbReference type="ARBA" id="ARBA00023125"/>
    </source>
</evidence>
<gene>
    <name evidence="10" type="ORF">NSIN_30338</name>
</gene>
<keyword evidence="6" id="KW-0239">DNA-directed DNA polymerase</keyword>
<sequence>MAEPFAISDYKNLGTINTKIFQDRSLAVSDLRPIYALDTETYKGDVFLIADSDGRYLDQISPEAVIKFLFHKKYQNSWNFFYNITYDAEVILKLLGRELNNYKKTRKLEFRFQDYKIEYIPNKKLAIRKGHHSTVFFDIAQFYHASLKDAYQKNIGQLQKEYLEIKQKRNGFSSWFYKNNRNKIRNYCIQDCILTKQLAEKWIKLFHNAFGFYPMRWVSSGYLAEKVLVNNQIDIPRFDSIPYEIQKLAFQSYFGGRFEILKRGFIGTAFQYDVNSAYPNALAQIPNLSKGDWIQQKSIHPDAKLGFFRIIANIPDLKYVPPFPFRKNHSIIFPSGKFETCVTLAELLACNNPKYYKILESYQFIPSSDEYPYREFIEQLYQKRLTLKAEDNPLQLPIKTVMNSIYGKTGQKTNRRIGNLFNPVLFATITGIARAQLYRFVMENNLERDVVSFATDSICVTKRLDIDSDKIGEFSFDDSASDVFVLQNGINRFNGKWKQRGLGKLQDRDIEHLETIIKKGKMYLKFKVLRSSRLRSSILQDKLSEIGRIKTFEKEVNLNADKKRFWLGEIESIDSRIMNESTPISLNHFIKETL</sequence>
<feature type="domain" description="DNA-directed DNA polymerase family B mitochondria/virus" evidence="9">
    <location>
        <begin position="80"/>
        <end position="414"/>
    </location>
</feature>
<dbReference type="InterPro" id="IPR043502">
    <property type="entry name" value="DNA/RNA_pol_sf"/>
</dbReference>
<dbReference type="InterPro" id="IPR012337">
    <property type="entry name" value="RNaseH-like_sf"/>
</dbReference>
<keyword evidence="5" id="KW-0235">DNA replication</keyword>
<evidence type="ECO:0000259" key="9">
    <source>
        <dbReference type="Pfam" id="PF03175"/>
    </source>
</evidence>
<accession>A0A2H1EI24</accession>
<dbReference type="GO" id="GO:0003677">
    <property type="term" value="F:DNA binding"/>
    <property type="evidence" value="ECO:0007669"/>
    <property type="project" value="UniProtKB-KW"/>
</dbReference>
<evidence type="ECO:0000256" key="2">
    <source>
        <dbReference type="ARBA" id="ARBA00012417"/>
    </source>
</evidence>
<dbReference type="SUPFAM" id="SSF56672">
    <property type="entry name" value="DNA/RNA polymerases"/>
    <property type="match status" value="1"/>
</dbReference>
<keyword evidence="7" id="KW-0238">DNA-binding</keyword>
<protein>
    <recommendedName>
        <fullName evidence="2">DNA-directed DNA polymerase</fullName>
        <ecNumber evidence="2">2.7.7.7</ecNumber>
    </recommendedName>
</protein>
<name>A0A2H1EI24_9ARCH</name>
<dbReference type="RefSeq" id="WP_101010571.1">
    <property type="nucleotide sequence ID" value="NZ_FRFC01000004.1"/>
</dbReference>
<keyword evidence="3" id="KW-0808">Transferase</keyword>
<dbReference type="EC" id="2.7.7.7" evidence="2"/>
<dbReference type="GO" id="GO:0000166">
    <property type="term" value="F:nucleotide binding"/>
    <property type="evidence" value="ECO:0007669"/>
    <property type="project" value="InterPro"/>
</dbReference>
<comment type="similarity">
    <text evidence="1">Belongs to the DNA polymerase type-B family.</text>
</comment>
<dbReference type="GO" id="GO:0006260">
    <property type="term" value="P:DNA replication"/>
    <property type="evidence" value="ECO:0007669"/>
    <property type="project" value="UniProtKB-KW"/>
</dbReference>
<dbReference type="Pfam" id="PF03175">
    <property type="entry name" value="DNA_pol_B_2"/>
    <property type="match status" value="1"/>
</dbReference>
<organism evidence="10 11">
    <name type="scientific">Nitrosotalea sinensis</name>
    <dbReference type="NCBI Taxonomy" id="1499975"/>
    <lineage>
        <taxon>Archaea</taxon>
        <taxon>Nitrososphaerota</taxon>
        <taxon>Nitrososphaeria</taxon>
        <taxon>Nitrosotaleales</taxon>
        <taxon>Nitrosotaleaceae</taxon>
        <taxon>Nitrosotalea</taxon>
    </lineage>
</organism>
<dbReference type="SMART" id="SM00486">
    <property type="entry name" value="POLBc"/>
    <property type="match status" value="1"/>
</dbReference>
<comment type="catalytic activity">
    <reaction evidence="8">
        <text>DNA(n) + a 2'-deoxyribonucleoside 5'-triphosphate = DNA(n+1) + diphosphate</text>
        <dbReference type="Rhea" id="RHEA:22508"/>
        <dbReference type="Rhea" id="RHEA-COMP:17339"/>
        <dbReference type="Rhea" id="RHEA-COMP:17340"/>
        <dbReference type="ChEBI" id="CHEBI:33019"/>
        <dbReference type="ChEBI" id="CHEBI:61560"/>
        <dbReference type="ChEBI" id="CHEBI:173112"/>
        <dbReference type="EC" id="2.7.7.7"/>
    </reaction>
</comment>
<evidence type="ECO:0000313" key="10">
    <source>
        <dbReference type="EMBL" id="SHO47072.1"/>
    </source>
</evidence>
<evidence type="ECO:0000256" key="5">
    <source>
        <dbReference type="ARBA" id="ARBA00022705"/>
    </source>
</evidence>
<dbReference type="Proteomes" id="UP000232412">
    <property type="component" value="Unassembled WGS sequence"/>
</dbReference>
<dbReference type="AlphaFoldDB" id="A0A2H1EI24"/>
<evidence type="ECO:0000256" key="1">
    <source>
        <dbReference type="ARBA" id="ARBA00005755"/>
    </source>
</evidence>
<proteinExistence type="inferred from homology"/>
<evidence type="ECO:0000256" key="6">
    <source>
        <dbReference type="ARBA" id="ARBA00022932"/>
    </source>
</evidence>
<dbReference type="InterPro" id="IPR006172">
    <property type="entry name" value="DNA-dir_DNA_pol_B"/>
</dbReference>